<dbReference type="Pfam" id="PF13920">
    <property type="entry name" value="zf-C3HC4_3"/>
    <property type="match status" value="1"/>
</dbReference>
<reference evidence="5 6" key="1">
    <citation type="journal article" date="2018" name="Gigascience">
        <title>Genomes of trombidid mites reveal novel predicted allergens and laterally-transferred genes associated with secondary metabolism.</title>
        <authorList>
            <person name="Dong X."/>
            <person name="Chaisiri K."/>
            <person name="Xia D."/>
            <person name="Armstrong S.D."/>
            <person name="Fang Y."/>
            <person name="Donnelly M.J."/>
            <person name="Kadowaki T."/>
            <person name="McGarry J.W."/>
            <person name="Darby A.C."/>
            <person name="Makepeace B.L."/>
        </authorList>
    </citation>
    <scope>NUCLEOTIDE SEQUENCE [LARGE SCALE GENOMIC DNA]</scope>
    <source>
        <strain evidence="5">UoL-WK</strain>
    </source>
</reference>
<dbReference type="EMBL" id="NCKU01003270">
    <property type="protein sequence ID" value="RWS07855.1"/>
    <property type="molecule type" value="Genomic_DNA"/>
</dbReference>
<dbReference type="InterPro" id="IPR013083">
    <property type="entry name" value="Znf_RING/FYVE/PHD"/>
</dbReference>
<organism evidence="5 6">
    <name type="scientific">Dinothrombium tinctorium</name>
    <dbReference type="NCBI Taxonomy" id="1965070"/>
    <lineage>
        <taxon>Eukaryota</taxon>
        <taxon>Metazoa</taxon>
        <taxon>Ecdysozoa</taxon>
        <taxon>Arthropoda</taxon>
        <taxon>Chelicerata</taxon>
        <taxon>Arachnida</taxon>
        <taxon>Acari</taxon>
        <taxon>Acariformes</taxon>
        <taxon>Trombidiformes</taxon>
        <taxon>Prostigmata</taxon>
        <taxon>Anystina</taxon>
        <taxon>Parasitengona</taxon>
        <taxon>Trombidioidea</taxon>
        <taxon>Trombidiidae</taxon>
        <taxon>Dinothrombium</taxon>
    </lineage>
</organism>
<evidence type="ECO:0000256" key="1">
    <source>
        <dbReference type="ARBA" id="ARBA00022771"/>
    </source>
</evidence>
<dbReference type="CDD" id="cd16787">
    <property type="entry name" value="mRING-HC-C3HC5_CGRF1"/>
    <property type="match status" value="1"/>
</dbReference>
<keyword evidence="1 3" id="KW-0479">Metal-binding</keyword>
<dbReference type="PANTHER" id="PTHR15379">
    <property type="entry name" value="CELL GROWTH REGULATOR WITH RING FINGER DOMAIN PROTEIN 1"/>
    <property type="match status" value="1"/>
</dbReference>
<protein>
    <submittedName>
        <fullName evidence="5">Cytochrome b-c1 complex subunit Rieske: mitochondrial-like protein</fullName>
    </submittedName>
</protein>
<proteinExistence type="predicted"/>
<comment type="caution">
    <text evidence="5">The sequence shown here is derived from an EMBL/GenBank/DDBJ whole genome shotgun (WGS) entry which is preliminary data.</text>
</comment>
<dbReference type="OrthoDB" id="10251219at2759"/>
<dbReference type="GO" id="GO:0030308">
    <property type="term" value="P:negative regulation of cell growth"/>
    <property type="evidence" value="ECO:0007669"/>
    <property type="project" value="TreeGrafter"/>
</dbReference>
<evidence type="ECO:0000256" key="2">
    <source>
        <dbReference type="ARBA" id="ARBA00022833"/>
    </source>
</evidence>
<dbReference type="GO" id="GO:0008270">
    <property type="term" value="F:zinc ion binding"/>
    <property type="evidence" value="ECO:0007669"/>
    <property type="project" value="UniProtKB-KW"/>
</dbReference>
<accession>A0A3S3NRH9</accession>
<gene>
    <name evidence="5" type="ORF">B4U79_14827</name>
</gene>
<dbReference type="Gene3D" id="3.30.40.10">
    <property type="entry name" value="Zinc/RING finger domain, C3HC4 (zinc finger)"/>
    <property type="match status" value="1"/>
</dbReference>
<dbReference type="SUPFAM" id="SSF57850">
    <property type="entry name" value="RING/U-box"/>
    <property type="match status" value="1"/>
</dbReference>
<dbReference type="InterPro" id="IPR042496">
    <property type="entry name" value="CGRF1"/>
</dbReference>
<dbReference type="PANTHER" id="PTHR15379:SF2">
    <property type="entry name" value="CELL GROWTH REGULATOR WITH RING FINGER DOMAIN PROTEIN 1"/>
    <property type="match status" value="1"/>
</dbReference>
<keyword evidence="6" id="KW-1185">Reference proteome</keyword>
<evidence type="ECO:0000256" key="3">
    <source>
        <dbReference type="PROSITE-ProRule" id="PRU00175"/>
    </source>
</evidence>
<feature type="domain" description="RING-type" evidence="4">
    <location>
        <begin position="205"/>
        <end position="240"/>
    </location>
</feature>
<dbReference type="AlphaFoldDB" id="A0A3S3NRH9"/>
<keyword evidence="1 3" id="KW-0863">Zinc-finger</keyword>
<dbReference type="Proteomes" id="UP000285301">
    <property type="component" value="Unassembled WGS sequence"/>
</dbReference>
<sequence length="291" mass="33517">MDGLSVHVLSKPNQPQMMAVLKNPFEIKLSDECLASRDGLQNGIKVTVKAERSFWLLHFWGVDINTLHNCLRLNWQSMKTEIFEGSFLENVVLSKSEIEMFDIQGETEKEIVIKPLKELTPQDLGESPRSRYPLVVLLIRNEDDTDRELQDEDVVVMVNIIHVRDSICQMETSIISQLLKQRNSNIFNLQTLFTPDENSEKMPLCVVCQDVVISRALLPCRHACVCGKCYDKLDKCPLCRSYIHSYFKIRDENATKEDSKEESNVEPDSTTNKPNFFRKISTKLNTWLGFN</sequence>
<dbReference type="InterPro" id="IPR001841">
    <property type="entry name" value="Znf_RING"/>
</dbReference>
<evidence type="ECO:0000313" key="6">
    <source>
        <dbReference type="Proteomes" id="UP000285301"/>
    </source>
</evidence>
<evidence type="ECO:0000259" key="4">
    <source>
        <dbReference type="PROSITE" id="PS50089"/>
    </source>
</evidence>
<dbReference type="STRING" id="1965070.A0A3S3NRH9"/>
<dbReference type="PROSITE" id="PS50089">
    <property type="entry name" value="ZF_RING_2"/>
    <property type="match status" value="1"/>
</dbReference>
<name>A0A3S3NRH9_9ACAR</name>
<keyword evidence="2" id="KW-0862">Zinc</keyword>
<evidence type="ECO:0000313" key="5">
    <source>
        <dbReference type="EMBL" id="RWS07855.1"/>
    </source>
</evidence>